<organism evidence="1 2">
    <name type="scientific">Armillaria borealis</name>
    <dbReference type="NCBI Taxonomy" id="47425"/>
    <lineage>
        <taxon>Eukaryota</taxon>
        <taxon>Fungi</taxon>
        <taxon>Dikarya</taxon>
        <taxon>Basidiomycota</taxon>
        <taxon>Agaricomycotina</taxon>
        <taxon>Agaricomycetes</taxon>
        <taxon>Agaricomycetidae</taxon>
        <taxon>Agaricales</taxon>
        <taxon>Marasmiineae</taxon>
        <taxon>Physalacriaceae</taxon>
        <taxon>Armillaria</taxon>
    </lineage>
</organism>
<keyword evidence="2" id="KW-1185">Reference proteome</keyword>
<gene>
    <name evidence="1" type="ORF">EV421DRAFT_1704818</name>
</gene>
<evidence type="ECO:0000313" key="2">
    <source>
        <dbReference type="Proteomes" id="UP001175226"/>
    </source>
</evidence>
<protein>
    <submittedName>
        <fullName evidence="1">Uncharacterized protein</fullName>
    </submittedName>
</protein>
<dbReference type="Proteomes" id="UP001175226">
    <property type="component" value="Unassembled WGS sequence"/>
</dbReference>
<sequence>MCAVDWSPNTAVKVLQCDHPTLFSKLNKRTILKWTVHRKNKWSKKTLLNVQNYTVLEGSSHTGILAGYKDIQDAINATLQSLQASGIPLNVSISQSIIVMIIMEKEPYLLTQFKYSEYFVWDFSSILRWSPRKATCAAVHLLANAPDLCE</sequence>
<dbReference type="EMBL" id="JAUEPT010000008">
    <property type="protein sequence ID" value="KAK0449349.1"/>
    <property type="molecule type" value="Genomic_DNA"/>
</dbReference>
<evidence type="ECO:0000313" key="1">
    <source>
        <dbReference type="EMBL" id="KAK0449349.1"/>
    </source>
</evidence>
<proteinExistence type="predicted"/>
<dbReference type="AlphaFoldDB" id="A0AA39JXN0"/>
<accession>A0AA39JXN0</accession>
<reference evidence="1" key="1">
    <citation type="submission" date="2023-06" db="EMBL/GenBank/DDBJ databases">
        <authorList>
            <consortium name="Lawrence Berkeley National Laboratory"/>
            <person name="Ahrendt S."/>
            <person name="Sahu N."/>
            <person name="Indic B."/>
            <person name="Wong-Bajracharya J."/>
            <person name="Merenyi Z."/>
            <person name="Ke H.-M."/>
            <person name="Monk M."/>
            <person name="Kocsube S."/>
            <person name="Drula E."/>
            <person name="Lipzen A."/>
            <person name="Balint B."/>
            <person name="Henrissat B."/>
            <person name="Andreopoulos B."/>
            <person name="Martin F.M."/>
            <person name="Harder C.B."/>
            <person name="Rigling D."/>
            <person name="Ford K.L."/>
            <person name="Foster G.D."/>
            <person name="Pangilinan J."/>
            <person name="Papanicolaou A."/>
            <person name="Barry K."/>
            <person name="LaButti K."/>
            <person name="Viragh M."/>
            <person name="Koriabine M."/>
            <person name="Yan M."/>
            <person name="Riley R."/>
            <person name="Champramary S."/>
            <person name="Plett K.L."/>
            <person name="Tsai I.J."/>
            <person name="Slot J."/>
            <person name="Sipos G."/>
            <person name="Plett J."/>
            <person name="Nagy L.G."/>
            <person name="Grigoriev I.V."/>
        </authorList>
    </citation>
    <scope>NUCLEOTIDE SEQUENCE</scope>
    <source>
        <strain evidence="1">FPL87.14</strain>
    </source>
</reference>
<comment type="caution">
    <text evidence="1">The sequence shown here is derived from an EMBL/GenBank/DDBJ whole genome shotgun (WGS) entry which is preliminary data.</text>
</comment>
<name>A0AA39JXN0_9AGAR</name>